<dbReference type="AlphaFoldDB" id="A0A6M3J709"/>
<organism evidence="1">
    <name type="scientific">viral metagenome</name>
    <dbReference type="NCBI Taxonomy" id="1070528"/>
    <lineage>
        <taxon>unclassified sequences</taxon>
        <taxon>metagenomes</taxon>
        <taxon>organismal metagenomes</taxon>
    </lineage>
</organism>
<name>A0A6M3J709_9ZZZZ</name>
<gene>
    <name evidence="1" type="ORF">MM415B00385_0031</name>
</gene>
<accession>A0A6M3J709</accession>
<evidence type="ECO:0000313" key="1">
    <source>
        <dbReference type="EMBL" id="QJA65593.1"/>
    </source>
</evidence>
<dbReference type="EMBL" id="MT141541">
    <property type="protein sequence ID" value="QJA65593.1"/>
    <property type="molecule type" value="Genomic_DNA"/>
</dbReference>
<sequence length="524" mass="58040">MERRHREITNVNFTEFKGLANYRASNRSDNRYAYYGKNCYFDQGKIKSSPGHDPFLTALTGGTNYRRLSKYEYNTGGVTTEYLATLYNKEWYVVDTENGSRTALSAGLSTDEDTDCAQYINTLYTVSPTVGGGKISDPTTYSAVATMPLGSMIEFAWEKMWVSGVIGAEATVYGSRTATASNIGYVEDFSTNAQTELVGKGGKNTALRFLKDTLYVFKKDSIHFIKPQVVDSSTTLYLPKPFSVTGGAVNQKSTIVVENDIWFLTPDLQIRALGGVADYGDDPRTRDISSVIRNIKNDLAVDQGSVARAHYHDSIYTIALAEKGSPYANIVVNYNVENGGFGIDRFPSVSEWATVNNKVFMATVGSGQLYRDRFGYSFGGNFEIPFEVHLAFTDFQRPDLNYRNRRIYIRGARSKGVALTIRLYRGNYNTYSDYIIPEPTATEMDESSVSSPIGSVQFGEKPFGGSSVKASDQPAVFTFEKHISTSKISNMFAVGIFAELNGQRVEIDQLELGILPASTQPFNL</sequence>
<reference evidence="1" key="1">
    <citation type="submission" date="2020-03" db="EMBL/GenBank/DDBJ databases">
        <title>The deep terrestrial virosphere.</title>
        <authorList>
            <person name="Holmfeldt K."/>
            <person name="Nilsson E."/>
            <person name="Simone D."/>
            <person name="Lopez-Fernandez M."/>
            <person name="Wu X."/>
            <person name="de Brujin I."/>
            <person name="Lundin D."/>
            <person name="Andersson A."/>
            <person name="Bertilsson S."/>
            <person name="Dopson M."/>
        </authorList>
    </citation>
    <scope>NUCLEOTIDE SEQUENCE</scope>
    <source>
        <strain evidence="1">MM415B00385</strain>
    </source>
</reference>
<proteinExistence type="predicted"/>
<protein>
    <submittedName>
        <fullName evidence="1">Uncharacterized protein</fullName>
    </submittedName>
</protein>